<dbReference type="CDD" id="cd13120">
    <property type="entry name" value="BF2867_like_N"/>
    <property type="match status" value="1"/>
</dbReference>
<evidence type="ECO:0008006" key="5">
    <source>
        <dbReference type="Google" id="ProtNLM"/>
    </source>
</evidence>
<feature type="compositionally biased region" description="Acidic residues" evidence="1">
    <location>
        <begin position="48"/>
        <end position="67"/>
    </location>
</feature>
<organism evidence="3 4">
    <name type="scientific">Streptomyces alkaliphilus</name>
    <dbReference type="NCBI Taxonomy" id="1472722"/>
    <lineage>
        <taxon>Bacteria</taxon>
        <taxon>Bacillati</taxon>
        <taxon>Actinomycetota</taxon>
        <taxon>Actinomycetes</taxon>
        <taxon>Kitasatosporales</taxon>
        <taxon>Streptomycetaceae</taxon>
        <taxon>Streptomyces</taxon>
    </lineage>
</organism>
<evidence type="ECO:0000313" key="4">
    <source>
        <dbReference type="Proteomes" id="UP000538929"/>
    </source>
</evidence>
<evidence type="ECO:0000313" key="3">
    <source>
        <dbReference type="EMBL" id="MBB0245837.1"/>
    </source>
</evidence>
<feature type="region of interest" description="Disordered" evidence="1">
    <location>
        <begin position="24"/>
        <end position="69"/>
    </location>
</feature>
<evidence type="ECO:0000256" key="1">
    <source>
        <dbReference type="SAM" id="MobiDB-lite"/>
    </source>
</evidence>
<dbReference type="EMBL" id="VKHT01000626">
    <property type="protein sequence ID" value="MBB0245837.1"/>
    <property type="molecule type" value="Genomic_DNA"/>
</dbReference>
<dbReference type="RefSeq" id="WP_182607267.1">
    <property type="nucleotide sequence ID" value="NZ_VKHT01000626.1"/>
</dbReference>
<sequence>MKRRLAGSAVAGMVAASLLLTACSSDGEGDEGAAAPIEGADGAGEATSEPEPEETAEDPTPEDDDIDRPEIRLPEDLNLIFDKPEVEEADEAAVLVDAEWQVKSIYEVISYHDVEGSSVSFYTQGQALLENMEMLDRILERGITTSGEIRYYDYEVNILPGEAAVLTYCRDFTGSVTHDFSTREVVQEADPDALPTRYVARLEKGDQGVWQTVEEELERESSQCL</sequence>
<name>A0A7W3TFJ4_9ACTN</name>
<keyword evidence="2" id="KW-0732">Signal</keyword>
<keyword evidence="4" id="KW-1185">Reference proteome</keyword>
<comment type="caution">
    <text evidence="3">The sequence shown here is derived from an EMBL/GenBank/DDBJ whole genome shotgun (WGS) entry which is preliminary data.</text>
</comment>
<dbReference type="PROSITE" id="PS51257">
    <property type="entry name" value="PROKAR_LIPOPROTEIN"/>
    <property type="match status" value="1"/>
</dbReference>
<feature type="signal peptide" evidence="2">
    <location>
        <begin position="1"/>
        <end position="22"/>
    </location>
</feature>
<proteinExistence type="predicted"/>
<protein>
    <recommendedName>
        <fullName evidence="5">Lipoprotein</fullName>
    </recommendedName>
</protein>
<accession>A0A7W3TFJ4</accession>
<dbReference type="AlphaFoldDB" id="A0A7W3TFJ4"/>
<dbReference type="Proteomes" id="UP000538929">
    <property type="component" value="Unassembled WGS sequence"/>
</dbReference>
<evidence type="ECO:0000256" key="2">
    <source>
        <dbReference type="SAM" id="SignalP"/>
    </source>
</evidence>
<feature type="chain" id="PRO_5038984655" description="Lipoprotein" evidence="2">
    <location>
        <begin position="23"/>
        <end position="225"/>
    </location>
</feature>
<reference evidence="4" key="1">
    <citation type="submission" date="2019-10" db="EMBL/GenBank/DDBJ databases">
        <title>Streptomyces sp. nov., a novel actinobacterium isolated from alkaline environment.</title>
        <authorList>
            <person name="Golinska P."/>
        </authorList>
    </citation>
    <scope>NUCLEOTIDE SEQUENCE [LARGE SCALE GENOMIC DNA]</scope>
    <source>
        <strain evidence="4">DSM 42118</strain>
    </source>
</reference>
<gene>
    <name evidence="3" type="ORF">FNQ90_17420</name>
</gene>